<feature type="domain" description="Retrotransposon gag" evidence="2">
    <location>
        <begin position="181"/>
        <end position="248"/>
    </location>
</feature>
<keyword evidence="4" id="KW-1185">Reference proteome</keyword>
<dbReference type="InterPro" id="IPR005162">
    <property type="entry name" value="Retrotrans_gag_dom"/>
</dbReference>
<dbReference type="PANTHER" id="PTHR33223:SF10">
    <property type="entry name" value="AMINOTRANSFERASE-LIKE PLANT MOBILE DOMAIN-CONTAINING PROTEIN"/>
    <property type="match status" value="1"/>
</dbReference>
<dbReference type="CDD" id="cd00303">
    <property type="entry name" value="retropepsin_like"/>
    <property type="match status" value="1"/>
</dbReference>
<dbReference type="SUPFAM" id="SSF56672">
    <property type="entry name" value="DNA/RNA polymerases"/>
    <property type="match status" value="1"/>
</dbReference>
<dbReference type="EMBL" id="OZ034816">
    <property type="protein sequence ID" value="CAL1379514.1"/>
    <property type="molecule type" value="Genomic_DNA"/>
</dbReference>
<dbReference type="InterPro" id="IPR043502">
    <property type="entry name" value="DNA/RNA_pol_sf"/>
</dbReference>
<evidence type="ECO:0000259" key="2">
    <source>
        <dbReference type="Pfam" id="PF03732"/>
    </source>
</evidence>
<dbReference type="InterPro" id="IPR021109">
    <property type="entry name" value="Peptidase_aspartic_dom_sf"/>
</dbReference>
<dbReference type="AlphaFoldDB" id="A0AAV2E171"/>
<proteinExistence type="predicted"/>
<accession>A0AAV2E171</accession>
<feature type="region of interest" description="Disordered" evidence="1">
    <location>
        <begin position="1"/>
        <end position="49"/>
    </location>
</feature>
<dbReference type="Pfam" id="PF03732">
    <property type="entry name" value="Retrotrans_gag"/>
    <property type="match status" value="1"/>
</dbReference>
<sequence length="811" mass="90726">MEGGGSEVEEQVMAEASQEMNERTPSRNEDEGSQDRHPSSEDASITKKDLVKIIANQDEAIGMLRREVEMLKEGAPSPMARKRERASEAEGESSSLRRLASMRRLADYGDSEGERNVWMQGRPPRQFVVRQPLARSILVEPANTNIPPLPTYDGTADPDDHLNNYFTKMQLYNSTDATLCKVFPSTFAGVVLDWYHQIEEGRIEGFEQFAAMFLAKFASRKRRTLTVGALFKIKQKEGETLREFYERWIPVAMAVKDVHPSVLGVILEECTTSEELCRALSKKDVVSTEDLDRRVQKVIVLEETLAARRADRRRSRGEEGEGVRRQAPNPRSTYVGAPFGSARKNDQGRPTPRANPFTELNDSPKNVLQYVKDKGYHVRWPGPMRGQPNPQNLDRYYDFHRERGHNTVDWYQLKTELQGLVDRGRFNEFVKKPEEKVHRAYTARAAPKEDLPPPPFELDQEKAPEKVRLTVEAITGVMDLRVKLEAGRRLRAASVGQQGVYISFNQAPEEAYGIPSLEALEIQGVVAGCTVKRMLVDTGSSMDVLLSPDLIRPSDSVLVGFSGAPAKVIGRMPLPVTLGDEEQRVTHAIDFGIVDCPSPYNAILGRPLLALFNGVASTCHQTLKFIAPQGVGIARGRGAPVYAQLKGARPRKSQRVNMIATEEAPRAEAADEELMVPLDEGRLERQVRMSVQAPPEMIEGLIALLREFAELFAWSAKEMPGVTPETAVHRLAVEAGRKPVQQKRRNLSQEKEAMLRVEVDKLLDAGFVEEAAYVTWLSNVVFVPKPAGDWRMCVDFTSLNKACPTDAYPMP</sequence>
<feature type="region of interest" description="Disordered" evidence="1">
    <location>
        <begin position="309"/>
        <end position="361"/>
    </location>
</feature>
<dbReference type="Proteomes" id="UP001497516">
    <property type="component" value="Chromosome 3"/>
</dbReference>
<dbReference type="Gene3D" id="3.10.10.10">
    <property type="entry name" value="HIV Type 1 Reverse Transcriptase, subunit A, domain 1"/>
    <property type="match status" value="1"/>
</dbReference>
<evidence type="ECO:0000256" key="1">
    <source>
        <dbReference type="SAM" id="MobiDB-lite"/>
    </source>
</evidence>
<reference evidence="3 4" key="1">
    <citation type="submission" date="2024-04" db="EMBL/GenBank/DDBJ databases">
        <authorList>
            <person name="Fracassetti M."/>
        </authorList>
    </citation>
    <scope>NUCLEOTIDE SEQUENCE [LARGE SCALE GENOMIC DNA]</scope>
</reference>
<feature type="region of interest" description="Disordered" evidence="1">
    <location>
        <begin position="72"/>
        <end position="98"/>
    </location>
</feature>
<feature type="compositionally biased region" description="Basic and acidic residues" evidence="1">
    <location>
        <begin position="20"/>
        <end position="49"/>
    </location>
</feature>
<gene>
    <name evidence="3" type="ORF">LTRI10_LOCUS21030</name>
</gene>
<protein>
    <recommendedName>
        <fullName evidence="2">Retrotransposon gag domain-containing protein</fullName>
    </recommendedName>
</protein>
<name>A0AAV2E171_9ROSI</name>
<dbReference type="PANTHER" id="PTHR33223">
    <property type="entry name" value="CCHC-TYPE DOMAIN-CONTAINING PROTEIN"/>
    <property type="match status" value="1"/>
</dbReference>
<dbReference type="Gene3D" id="2.40.70.10">
    <property type="entry name" value="Acid Proteases"/>
    <property type="match status" value="1"/>
</dbReference>
<evidence type="ECO:0000313" key="4">
    <source>
        <dbReference type="Proteomes" id="UP001497516"/>
    </source>
</evidence>
<evidence type="ECO:0000313" key="3">
    <source>
        <dbReference type="EMBL" id="CAL1379514.1"/>
    </source>
</evidence>
<organism evidence="3 4">
    <name type="scientific">Linum trigynum</name>
    <dbReference type="NCBI Taxonomy" id="586398"/>
    <lineage>
        <taxon>Eukaryota</taxon>
        <taxon>Viridiplantae</taxon>
        <taxon>Streptophyta</taxon>
        <taxon>Embryophyta</taxon>
        <taxon>Tracheophyta</taxon>
        <taxon>Spermatophyta</taxon>
        <taxon>Magnoliopsida</taxon>
        <taxon>eudicotyledons</taxon>
        <taxon>Gunneridae</taxon>
        <taxon>Pentapetalae</taxon>
        <taxon>rosids</taxon>
        <taxon>fabids</taxon>
        <taxon>Malpighiales</taxon>
        <taxon>Linaceae</taxon>
        <taxon>Linum</taxon>
    </lineage>
</organism>